<evidence type="ECO:0000256" key="2">
    <source>
        <dbReference type="ARBA" id="ARBA00007639"/>
    </source>
</evidence>
<dbReference type="InterPro" id="IPR028082">
    <property type="entry name" value="Peripla_BP_I"/>
</dbReference>
<dbReference type="RefSeq" id="WP_043576118.1">
    <property type="nucleotide sequence ID" value="NZ_CP142381.1"/>
</dbReference>
<feature type="signal peptide" evidence="4">
    <location>
        <begin position="1"/>
        <end position="19"/>
    </location>
</feature>
<accession>A0ABS7FBL3</accession>
<comment type="similarity">
    <text evidence="2">Belongs to the bacterial solute-binding protein 2 family.</text>
</comment>
<evidence type="ECO:0000256" key="3">
    <source>
        <dbReference type="ARBA" id="ARBA00022729"/>
    </source>
</evidence>
<dbReference type="GeneID" id="89685332"/>
<organism evidence="6 7">
    <name type="scientific">Chromobacterium subtsugae</name>
    <dbReference type="NCBI Taxonomy" id="251747"/>
    <lineage>
        <taxon>Bacteria</taxon>
        <taxon>Pseudomonadati</taxon>
        <taxon>Pseudomonadota</taxon>
        <taxon>Betaproteobacteria</taxon>
        <taxon>Neisseriales</taxon>
        <taxon>Chromobacteriaceae</taxon>
        <taxon>Chromobacterium</taxon>
    </lineage>
</organism>
<evidence type="ECO:0000256" key="1">
    <source>
        <dbReference type="ARBA" id="ARBA00004196"/>
    </source>
</evidence>
<feature type="domain" description="Periplasmic binding protein" evidence="5">
    <location>
        <begin position="43"/>
        <end position="296"/>
    </location>
</feature>
<evidence type="ECO:0000313" key="6">
    <source>
        <dbReference type="EMBL" id="MBW8287463.1"/>
    </source>
</evidence>
<dbReference type="SUPFAM" id="SSF53822">
    <property type="entry name" value="Periplasmic binding protein-like I"/>
    <property type="match status" value="1"/>
</dbReference>
<comment type="caution">
    <text evidence="6">The sequence shown here is derived from an EMBL/GenBank/DDBJ whole genome shotgun (WGS) entry which is preliminary data.</text>
</comment>
<evidence type="ECO:0000313" key="7">
    <source>
        <dbReference type="Proteomes" id="UP000711178"/>
    </source>
</evidence>
<dbReference type="PROSITE" id="PS51257">
    <property type="entry name" value="PROKAR_LIPOPROTEIN"/>
    <property type="match status" value="1"/>
</dbReference>
<evidence type="ECO:0000259" key="5">
    <source>
        <dbReference type="Pfam" id="PF13407"/>
    </source>
</evidence>
<dbReference type="Pfam" id="PF13407">
    <property type="entry name" value="Peripla_BP_4"/>
    <property type="match status" value="1"/>
</dbReference>
<dbReference type="EMBL" id="JAHDTB010000005">
    <property type="protein sequence ID" value="MBW8287463.1"/>
    <property type="molecule type" value="Genomic_DNA"/>
</dbReference>
<dbReference type="InterPro" id="IPR025997">
    <property type="entry name" value="SBP_2_dom"/>
</dbReference>
<sequence>MKRILTPLMAGMLAFGIAACSKQGPGASGGEASAPAAAGKATVGLAVSTLNNPFFVALRDGAAAEAGKEGINLITVDAQDDPAKQQASVEDLIQKKVGVILINPTDSAAVANVVKEATAKGIKVVSLDRSVNGAEVSSHIASDNIAGGMMAGQYLLGKLGGKGRIVELEGIAGSSAARERGEGFHHVVDKKAGVELLAKQPADFDRAKGLSVMENIIQGNKDIQGVFAHNDEMALGALKAIQAAGLKNVVVVGFDATPDAVASVKAGTLSATVQQQPALIGQYGVQTAKRLLDGQKVDKFIPVPLNLVKQ</sequence>
<dbReference type="CDD" id="cd06323">
    <property type="entry name" value="PBP1_ribose_binding"/>
    <property type="match status" value="1"/>
</dbReference>
<keyword evidence="3 4" id="KW-0732">Signal</keyword>
<dbReference type="Proteomes" id="UP000711178">
    <property type="component" value="Unassembled WGS sequence"/>
</dbReference>
<proteinExistence type="inferred from homology"/>
<keyword evidence="7" id="KW-1185">Reference proteome</keyword>
<name>A0ABS7FBL3_9NEIS</name>
<evidence type="ECO:0000256" key="4">
    <source>
        <dbReference type="SAM" id="SignalP"/>
    </source>
</evidence>
<dbReference type="Gene3D" id="3.40.50.2300">
    <property type="match status" value="2"/>
</dbReference>
<comment type="subcellular location">
    <subcellularLocation>
        <location evidence="1">Cell envelope</location>
    </subcellularLocation>
</comment>
<dbReference type="PANTHER" id="PTHR46847:SF1">
    <property type="entry name" value="D-ALLOSE-BINDING PERIPLASMIC PROTEIN-RELATED"/>
    <property type="match status" value="1"/>
</dbReference>
<feature type="chain" id="PRO_5046898637" evidence="4">
    <location>
        <begin position="20"/>
        <end position="310"/>
    </location>
</feature>
<protein>
    <submittedName>
        <fullName evidence="6">Ribose ABC transporter substrate-binding protein RbsB</fullName>
    </submittedName>
</protein>
<gene>
    <name evidence="6" type="primary">rbsB</name>
    <name evidence="6" type="ORF">KIF53_07445</name>
</gene>
<reference evidence="6 7" key="1">
    <citation type="submission" date="2021-05" db="EMBL/GenBank/DDBJ databases">
        <title>Draft Whole Genome Sequencing Of Biosensor Chromobacterium violaceum Strain CV026 Reveals A Regulatory RNA In Chromobacterium violaceum Phenotype Regulatory Network.</title>
        <authorList>
            <person name="Hong K.W."/>
            <person name="Chan K.G."/>
            <person name="Chang C.-Y."/>
        </authorList>
    </citation>
    <scope>NUCLEOTIDE SEQUENCE [LARGE SCALE GENOMIC DNA]</scope>
    <source>
        <strain evidence="6 7">ATCC 31532</strain>
    </source>
</reference>
<dbReference type="NCBIfam" id="NF007936">
    <property type="entry name" value="PRK10653.1"/>
    <property type="match status" value="1"/>
</dbReference>
<dbReference type="PANTHER" id="PTHR46847">
    <property type="entry name" value="D-ALLOSE-BINDING PERIPLASMIC PROTEIN-RELATED"/>
    <property type="match status" value="1"/>
</dbReference>